<dbReference type="RefSeq" id="WP_008589104.1">
    <property type="nucleotide sequence ID" value="NZ_AHOM02000001.1"/>
</dbReference>
<name>A0ABN0HEK5_9LEPT</name>
<keyword evidence="2" id="KW-1185">Reference proteome</keyword>
<proteinExistence type="predicted"/>
<evidence type="ECO:0000313" key="1">
    <source>
        <dbReference type="EMBL" id="EJZ43980.1"/>
    </source>
</evidence>
<reference evidence="1 2" key="1">
    <citation type="submission" date="2012-08" db="EMBL/GenBank/DDBJ databases">
        <authorList>
            <person name="Harkins D.M."/>
            <person name="Durkin A.S."/>
            <person name="Selengut J.D."/>
            <person name="Sanka R."/>
            <person name="DePew J."/>
            <person name="Purushe J."/>
            <person name="Matthias M.A."/>
            <person name="Vinetz J.M."/>
            <person name="Sutton G.G."/>
            <person name="Nelson W.C."/>
            <person name="Fouts D.E."/>
        </authorList>
    </citation>
    <scope>NUCLEOTIDE SEQUENCE [LARGE SCALE GENOMIC DNA]</scope>
    <source>
        <strain evidence="1 2">MMD4847</strain>
    </source>
</reference>
<dbReference type="EMBL" id="AHOM02000001">
    <property type="protein sequence ID" value="EJZ43980.1"/>
    <property type="molecule type" value="Genomic_DNA"/>
</dbReference>
<organism evidence="1 2">
    <name type="scientific">Leptospira licerasiae str. MMD4847</name>
    <dbReference type="NCBI Taxonomy" id="1049971"/>
    <lineage>
        <taxon>Bacteria</taxon>
        <taxon>Pseudomonadati</taxon>
        <taxon>Spirochaetota</taxon>
        <taxon>Spirochaetia</taxon>
        <taxon>Leptospirales</taxon>
        <taxon>Leptospiraceae</taxon>
        <taxon>Leptospira</taxon>
    </lineage>
</organism>
<dbReference type="Proteomes" id="UP000018720">
    <property type="component" value="Unassembled WGS sequence"/>
</dbReference>
<evidence type="ECO:0000313" key="2">
    <source>
        <dbReference type="Proteomes" id="UP000018720"/>
    </source>
</evidence>
<accession>A0ABN0HEK5</accession>
<gene>
    <name evidence="1" type="ORF">LEP1GSC178_2011</name>
</gene>
<comment type="caution">
    <text evidence="1">The sequence shown here is derived from an EMBL/GenBank/DDBJ whole genome shotgun (WGS) entry which is preliminary data.</text>
</comment>
<sequence>MYEIYSDETGHNRFRGIGSISGHRDNISELRIELSKILKTHDVTSIEWKDLTGDSKREKAAIAMLKRLIGAASQLKIRIDILLWDCFDERHSFAGVDHKKNLEFMYYKLLRWVKQQWIHSGEDWCFYPDEHTGVDWSSVIEIIENTNLHKGKTLHPDLFTLIPARRYIKIHDHAQKVSEKEPIIQAIDLLSGLHRFSKEKGELIYKEVFENKDQPSLFGTPAPVEKISRGDKSKILIFKEVYSTCSDKRMSLSFRGKRYLWSRNKEKHVNFWLYESAGEFDKAPKKGGPSV</sequence>
<protein>
    <recommendedName>
        <fullName evidence="3">DUF3800 domain-containing protein</fullName>
    </recommendedName>
</protein>
<evidence type="ECO:0008006" key="3">
    <source>
        <dbReference type="Google" id="ProtNLM"/>
    </source>
</evidence>